<evidence type="ECO:0000256" key="1">
    <source>
        <dbReference type="ARBA" id="ARBA00004123"/>
    </source>
</evidence>
<dbReference type="GO" id="GO:0006271">
    <property type="term" value="P:DNA strand elongation involved in DNA replication"/>
    <property type="evidence" value="ECO:0007669"/>
    <property type="project" value="TreeGrafter"/>
</dbReference>
<dbReference type="Pfam" id="PF14551">
    <property type="entry name" value="MCM_N"/>
    <property type="match status" value="1"/>
</dbReference>
<dbReference type="Pfam" id="PF00493">
    <property type="entry name" value="MCM"/>
    <property type="match status" value="1"/>
</dbReference>
<keyword evidence="5 11" id="KW-0347">Helicase</keyword>
<dbReference type="InterPro" id="IPR008050">
    <property type="entry name" value="MCM7"/>
</dbReference>
<dbReference type="OrthoDB" id="3207464at2759"/>
<dbReference type="Proteomes" id="UP000290189">
    <property type="component" value="Unassembled WGS sequence"/>
</dbReference>
<dbReference type="GO" id="GO:0005524">
    <property type="term" value="F:ATP binding"/>
    <property type="evidence" value="ECO:0007669"/>
    <property type="project" value="UniProtKB-KW"/>
</dbReference>
<dbReference type="Pfam" id="PF17207">
    <property type="entry name" value="MCM_OB"/>
    <property type="match status" value="1"/>
</dbReference>
<dbReference type="InterPro" id="IPR033762">
    <property type="entry name" value="MCM_OB"/>
</dbReference>
<dbReference type="InterPro" id="IPR027417">
    <property type="entry name" value="P-loop_NTPase"/>
</dbReference>
<evidence type="ECO:0000259" key="12">
    <source>
        <dbReference type="PROSITE" id="PS50051"/>
    </source>
</evidence>
<evidence type="ECO:0000256" key="2">
    <source>
        <dbReference type="ARBA" id="ARBA00022705"/>
    </source>
</evidence>
<dbReference type="Gene3D" id="3.40.50.300">
    <property type="entry name" value="P-loop containing nucleotide triphosphate hydrolases"/>
    <property type="match status" value="1"/>
</dbReference>
<dbReference type="SUPFAM" id="SSF50249">
    <property type="entry name" value="Nucleic acid-binding proteins"/>
    <property type="match status" value="1"/>
</dbReference>
<dbReference type="EMBL" id="OVEO01000010">
    <property type="protein sequence ID" value="SPQ98534.1"/>
    <property type="molecule type" value="Genomic_DNA"/>
</dbReference>
<evidence type="ECO:0000313" key="15">
    <source>
        <dbReference type="Proteomes" id="UP000039324"/>
    </source>
</evidence>
<dbReference type="SMART" id="SM00382">
    <property type="entry name" value="AAA"/>
    <property type="match status" value="1"/>
</dbReference>
<keyword evidence="2 11" id="KW-0235">DNA replication</keyword>
<dbReference type="STRING" id="37360.A0A0G4J2K4"/>
<dbReference type="InterPro" id="IPR031327">
    <property type="entry name" value="MCM"/>
</dbReference>
<protein>
    <recommendedName>
        <fullName evidence="11">DNA replication licensing factor MCM7</fullName>
        <ecNumber evidence="11">3.6.4.12</ecNumber>
    </recommendedName>
</protein>
<evidence type="ECO:0000256" key="11">
    <source>
        <dbReference type="RuleBase" id="RU365012"/>
    </source>
</evidence>
<dbReference type="InterPro" id="IPR041562">
    <property type="entry name" value="MCM_lid"/>
</dbReference>
<dbReference type="GO" id="GO:0000727">
    <property type="term" value="P:double-strand break repair via break-induced replication"/>
    <property type="evidence" value="ECO:0007669"/>
    <property type="project" value="TreeGrafter"/>
</dbReference>
<evidence type="ECO:0000256" key="8">
    <source>
        <dbReference type="ARBA" id="ARBA00023242"/>
    </source>
</evidence>
<keyword evidence="9 11" id="KW-0131">Cell cycle</keyword>
<organism evidence="13 15">
    <name type="scientific">Plasmodiophora brassicae</name>
    <name type="common">Clubroot disease agent</name>
    <dbReference type="NCBI Taxonomy" id="37360"/>
    <lineage>
        <taxon>Eukaryota</taxon>
        <taxon>Sar</taxon>
        <taxon>Rhizaria</taxon>
        <taxon>Endomyxa</taxon>
        <taxon>Phytomyxea</taxon>
        <taxon>Plasmodiophorida</taxon>
        <taxon>Plasmodiophoridae</taxon>
        <taxon>Plasmodiophora</taxon>
    </lineage>
</organism>
<dbReference type="PROSITE" id="PS50051">
    <property type="entry name" value="MCM_2"/>
    <property type="match status" value="1"/>
</dbReference>
<dbReference type="InterPro" id="IPR012340">
    <property type="entry name" value="NA-bd_OB-fold"/>
</dbReference>
<dbReference type="GO" id="GO:0042555">
    <property type="term" value="C:MCM complex"/>
    <property type="evidence" value="ECO:0007669"/>
    <property type="project" value="InterPro"/>
</dbReference>
<keyword evidence="3 10" id="KW-0547">Nucleotide-binding</keyword>
<dbReference type="InterPro" id="IPR018525">
    <property type="entry name" value="MCM_CS"/>
</dbReference>
<comment type="similarity">
    <text evidence="10">Belongs to the MCM family.</text>
</comment>
<keyword evidence="15" id="KW-1185">Reference proteome</keyword>
<dbReference type="Gene3D" id="2.40.50.140">
    <property type="entry name" value="Nucleic acid-binding proteins"/>
    <property type="match status" value="1"/>
</dbReference>
<dbReference type="FunFam" id="2.20.28.10:FF:000004">
    <property type="entry name" value="DNA replication licensing factor MCM7"/>
    <property type="match status" value="1"/>
</dbReference>
<dbReference type="AlphaFoldDB" id="A0A0G4J2K4"/>
<gene>
    <name evidence="11" type="primary">MCM7</name>
    <name evidence="13" type="ORF">PBRA_008669</name>
    <name evidence="14" type="ORF">PLBR_LOCUS5749</name>
</gene>
<comment type="function">
    <text evidence="11">Acts as component of the MCM2-7 complex (MCM complex) which is the replicative helicase essential for 'once per cell cycle' DNA replication initiation and elongation in eukaryotic cells. The active ATPase sites in the MCM2-7 ring are formed through the interaction surfaces of two neighboring subunits such that a critical structure of a conserved arginine finger motif is provided in trans relative to the ATP-binding site of the Walker A box of the adjacent subunit. The six ATPase active sites, however, are likely to contribute differentially to the complex helicase activity.</text>
</comment>
<dbReference type="SUPFAM" id="SSF52540">
    <property type="entry name" value="P-loop containing nucleoside triphosphate hydrolases"/>
    <property type="match status" value="1"/>
</dbReference>
<feature type="domain" description="MCM C-terminal AAA(+) ATPase" evidence="12">
    <location>
        <begin position="340"/>
        <end position="546"/>
    </location>
</feature>
<dbReference type="PANTHER" id="PTHR11630:SF26">
    <property type="entry name" value="DNA REPLICATION LICENSING FACTOR MCM7"/>
    <property type="match status" value="1"/>
</dbReference>
<dbReference type="FunFam" id="3.40.50.300:FF:000826">
    <property type="entry name" value="Replicative DNA helicase Mcm"/>
    <property type="match status" value="1"/>
</dbReference>
<dbReference type="InterPro" id="IPR027925">
    <property type="entry name" value="MCM_N"/>
</dbReference>
<keyword evidence="8 11" id="KW-0539">Nucleus</keyword>
<dbReference type="EC" id="3.6.4.12" evidence="11"/>
<comment type="subcellular location">
    <subcellularLocation>
        <location evidence="1 11">Nucleus</location>
    </subcellularLocation>
</comment>
<reference evidence="14 16" key="2">
    <citation type="submission" date="2018-03" db="EMBL/GenBank/DDBJ databases">
        <authorList>
            <person name="Fogelqvist J."/>
        </authorList>
    </citation>
    <scope>NUCLEOTIDE SEQUENCE [LARGE SCALE GENOMIC DNA]</scope>
</reference>
<dbReference type="Gene3D" id="3.30.1640.10">
    <property type="entry name" value="mini-chromosome maintenance (MCM) complex, chain A, domain 1"/>
    <property type="match status" value="1"/>
</dbReference>
<keyword evidence="14" id="KW-0496">Mitochondrion</keyword>
<evidence type="ECO:0000256" key="7">
    <source>
        <dbReference type="ARBA" id="ARBA00023125"/>
    </source>
</evidence>
<keyword evidence="7 10" id="KW-0238">DNA-binding</keyword>
<dbReference type="GO" id="GO:0016787">
    <property type="term" value="F:hydrolase activity"/>
    <property type="evidence" value="ECO:0007669"/>
    <property type="project" value="UniProtKB-KW"/>
</dbReference>
<dbReference type="GO" id="GO:0017116">
    <property type="term" value="F:single-stranded DNA helicase activity"/>
    <property type="evidence" value="ECO:0007669"/>
    <property type="project" value="TreeGrafter"/>
</dbReference>
<dbReference type="SMART" id="SM00350">
    <property type="entry name" value="MCM"/>
    <property type="match status" value="1"/>
</dbReference>
<evidence type="ECO:0000313" key="16">
    <source>
        <dbReference type="Proteomes" id="UP000290189"/>
    </source>
</evidence>
<name>A0A0G4J2K4_PLABS</name>
<evidence type="ECO:0000256" key="9">
    <source>
        <dbReference type="ARBA" id="ARBA00023306"/>
    </source>
</evidence>
<evidence type="ECO:0000256" key="3">
    <source>
        <dbReference type="ARBA" id="ARBA00022741"/>
    </source>
</evidence>
<geneLocation type="mitochondrion" evidence="14"/>
<accession>A0A0G4J2K4</accession>
<keyword evidence="6 10" id="KW-0067">ATP-binding</keyword>
<evidence type="ECO:0000256" key="4">
    <source>
        <dbReference type="ARBA" id="ARBA00022801"/>
    </source>
</evidence>
<dbReference type="Pfam" id="PF17855">
    <property type="entry name" value="MCM_lid"/>
    <property type="match status" value="1"/>
</dbReference>
<dbReference type="EMBL" id="CDSF01000116">
    <property type="protein sequence ID" value="CEP01727.1"/>
    <property type="molecule type" value="Genomic_DNA"/>
</dbReference>
<dbReference type="GO" id="GO:0006270">
    <property type="term" value="P:DNA replication initiation"/>
    <property type="evidence" value="ECO:0007669"/>
    <property type="project" value="InterPro"/>
</dbReference>
<evidence type="ECO:0000256" key="5">
    <source>
        <dbReference type="ARBA" id="ARBA00022806"/>
    </source>
</evidence>
<dbReference type="Proteomes" id="UP000039324">
    <property type="component" value="Unassembled WGS sequence"/>
</dbReference>
<evidence type="ECO:0000313" key="13">
    <source>
        <dbReference type="EMBL" id="CEP01727.1"/>
    </source>
</evidence>
<dbReference type="GO" id="GO:0003697">
    <property type="term" value="F:single-stranded DNA binding"/>
    <property type="evidence" value="ECO:0007669"/>
    <property type="project" value="TreeGrafter"/>
</dbReference>
<dbReference type="OMA" id="ISIHRAH"/>
<dbReference type="PANTHER" id="PTHR11630">
    <property type="entry name" value="DNA REPLICATION LICENSING FACTOR MCM FAMILY MEMBER"/>
    <property type="match status" value="1"/>
</dbReference>
<dbReference type="GO" id="GO:0005634">
    <property type="term" value="C:nucleus"/>
    <property type="evidence" value="ECO:0007669"/>
    <property type="project" value="UniProtKB-SubCell"/>
</dbReference>
<dbReference type="PRINTS" id="PR01657">
    <property type="entry name" value="MCMFAMILY"/>
</dbReference>
<evidence type="ECO:0000313" key="14">
    <source>
        <dbReference type="EMBL" id="SPQ98534.1"/>
    </source>
</evidence>
<comment type="catalytic activity">
    <reaction evidence="11">
        <text>ATP + H2O = ADP + phosphate + H(+)</text>
        <dbReference type="Rhea" id="RHEA:13065"/>
        <dbReference type="ChEBI" id="CHEBI:15377"/>
        <dbReference type="ChEBI" id="CHEBI:15378"/>
        <dbReference type="ChEBI" id="CHEBI:30616"/>
        <dbReference type="ChEBI" id="CHEBI:43474"/>
        <dbReference type="ChEBI" id="CHEBI:456216"/>
        <dbReference type="EC" id="3.6.4.12"/>
    </reaction>
</comment>
<reference evidence="13 15" key="1">
    <citation type="submission" date="2015-02" db="EMBL/GenBank/DDBJ databases">
        <authorList>
            <person name="Chooi Y.-H."/>
        </authorList>
    </citation>
    <scope>NUCLEOTIDE SEQUENCE [LARGE SCALE GENOMIC DNA]</scope>
    <source>
        <strain evidence="13">E3</strain>
    </source>
</reference>
<sequence>MAEVAYPDYAEELTRCARFLTQFEQEVSERERLERPDRTTKKYMDALQDVADRKQRHITVELDDVVRDDPGLAESIAANAARYISLFEVAIDEMMPQPSVPLADVDVDEVMHQHRQLLLEQRDRDIPRDERNALPPELTRRYEVYLKATSAQKQLAMREIKAREIGRLVKVSGMVTRISDVRPLVTVATYVCDDCGNEIYQVVQAKQFLPISECPSETCVKNGVKGHLNLQTRGSKMVRFQEIRLQELPDQVPEGNIPRSITVHARGEMTRRCTAGNQVELSGIFLPIPYTGMHALRAGLISDSYVAAQSITLMNTSYESMEMSDEQRAAIDEIHSDPDRLQILYRSLAPEIYGLDDVKEALLLLLISGVTKTRRDGMRIRGDLNVLLMGDPGVAKSQLLKHIATVAPRSVYTTGKGSSGVGLTAAVIKDTLTNELVLEGGALVLADNGICCIDEFDKMDDADRTAIHEVMEQQTVSIAKAGITTTLNARTSIIAAANPLFGRYKIDLSAEANINLPPALMSRFDLIFVLRDVPNTENDVRLAAHILYVHQNLKQPEDTHEPVPIPILRAYIAEARKKEPVIPAQLTGYITEAYLQMRKDGADASKDDLPCTPRTLLSILRLAQALARVRLDTEVAYTDVEEAIRLMYESRRSSRVASDSALPMFQLRDYQTGIWELIKSQAQLHNTQRLQKRVLLDQAKRKGYTEAQFEETLDEYSQLQIIATTHNSVIIVDNPQRVG</sequence>
<dbReference type="PRINTS" id="PR01663">
    <property type="entry name" value="MCMPROTEIN7"/>
</dbReference>
<dbReference type="Gene3D" id="2.20.28.10">
    <property type="match status" value="1"/>
</dbReference>
<evidence type="ECO:0000256" key="6">
    <source>
        <dbReference type="ARBA" id="ARBA00022840"/>
    </source>
</evidence>
<dbReference type="InterPro" id="IPR001208">
    <property type="entry name" value="MCM_dom"/>
</dbReference>
<dbReference type="InterPro" id="IPR003593">
    <property type="entry name" value="AAA+_ATPase"/>
</dbReference>
<keyword evidence="4 11" id="KW-0378">Hydrolase</keyword>
<dbReference type="PROSITE" id="PS00847">
    <property type="entry name" value="MCM_1"/>
    <property type="match status" value="1"/>
</dbReference>
<proteinExistence type="inferred from homology"/>
<evidence type="ECO:0000256" key="10">
    <source>
        <dbReference type="RuleBase" id="RU004070"/>
    </source>
</evidence>